<accession>A0ABW1A5C3</accession>
<dbReference type="InterPro" id="IPR026337">
    <property type="entry name" value="AKG_HExxH"/>
</dbReference>
<gene>
    <name evidence="1" type="ORF">ACFPZN_29980</name>
</gene>
<dbReference type="EMBL" id="JBHSON010000046">
    <property type="protein sequence ID" value="MFC5749877.1"/>
    <property type="molecule type" value="Genomic_DNA"/>
</dbReference>
<evidence type="ECO:0000313" key="1">
    <source>
        <dbReference type="EMBL" id="MFC5749877.1"/>
    </source>
</evidence>
<sequence length="438" mass="47078">MTRHIIPGKVFYGLASGGGGAYAVGHLKAAQYSKRVLLLRAVRDAARAEGATRARRARQAYALLAEIQRTCPDAVDAVIRYPTVGVWARAALQGQGDSGALASLAAAALVRARFPRAIEVEISRESAVLPSLGRLLLPGEAEGRYVIVRTAGGRPEIAAPDARVRIPADPHGDTSMWQGLRRLDAEYHGLTIRLVLDDCDPYRTPGTPELEAAPRLAAAEVEAWRASLRRAWRLLVRGHAETAGEVAAAISVLVPLRADGPDHTSATVPMAFGAVAMSPPPDDHALAVTLAHEAQHAKLGALNDVVPLTLPDDGSRFYAPWRDDPRPVGGLLHGAYAHLGVAGYWRAERGRERGDGALRAHTEFAHWRDACALVIRTLRGCGRLTEAGEQFVAVMDRTVRAWRREPVPSVALDAARAIAERHRGRWQAAHAGRGRAPG</sequence>
<protein>
    <submittedName>
        <fullName evidence="1">HEXXH motif domain-containing protein</fullName>
    </submittedName>
</protein>
<dbReference type="RefSeq" id="WP_378285601.1">
    <property type="nucleotide sequence ID" value="NZ_JBHSON010000046.1"/>
</dbReference>
<dbReference type="Proteomes" id="UP001596074">
    <property type="component" value="Unassembled WGS sequence"/>
</dbReference>
<dbReference type="NCBIfam" id="TIGR04267">
    <property type="entry name" value="mod_HExxH"/>
    <property type="match status" value="1"/>
</dbReference>
<reference evidence="2" key="1">
    <citation type="journal article" date="2019" name="Int. J. Syst. Evol. Microbiol.">
        <title>The Global Catalogue of Microorganisms (GCM) 10K type strain sequencing project: providing services to taxonomists for standard genome sequencing and annotation.</title>
        <authorList>
            <consortium name="The Broad Institute Genomics Platform"/>
            <consortium name="The Broad Institute Genome Sequencing Center for Infectious Disease"/>
            <person name="Wu L."/>
            <person name="Ma J."/>
        </authorList>
    </citation>
    <scope>NUCLEOTIDE SEQUENCE [LARGE SCALE GENOMIC DNA]</scope>
    <source>
        <strain evidence="2">KCTC 42087</strain>
    </source>
</reference>
<evidence type="ECO:0000313" key="2">
    <source>
        <dbReference type="Proteomes" id="UP001596074"/>
    </source>
</evidence>
<keyword evidence="2" id="KW-1185">Reference proteome</keyword>
<proteinExistence type="predicted"/>
<name>A0ABW1A5C3_9ACTN</name>
<organism evidence="1 2">
    <name type="scientific">Actinomadura rugatobispora</name>
    <dbReference type="NCBI Taxonomy" id="1994"/>
    <lineage>
        <taxon>Bacteria</taxon>
        <taxon>Bacillati</taxon>
        <taxon>Actinomycetota</taxon>
        <taxon>Actinomycetes</taxon>
        <taxon>Streptosporangiales</taxon>
        <taxon>Thermomonosporaceae</taxon>
        <taxon>Actinomadura</taxon>
    </lineage>
</organism>
<comment type="caution">
    <text evidence="1">The sequence shown here is derived from an EMBL/GenBank/DDBJ whole genome shotgun (WGS) entry which is preliminary data.</text>
</comment>